<gene>
    <name evidence="2" type="ORF">PPENT_87.1.T0860069</name>
</gene>
<evidence type="ECO:0000313" key="3">
    <source>
        <dbReference type="Proteomes" id="UP000689195"/>
    </source>
</evidence>
<protein>
    <submittedName>
        <fullName evidence="2">Uncharacterized protein</fullName>
    </submittedName>
</protein>
<sequence length="186" mass="21568">MSNPTSTRIHLPAINEKIVSPIKQNTTRTMRPSLFLNQIETLPYSLKTEGEVTDGNTGNKIYTQSESDPLIEIPYHFKLPKLVTTKPKRYQRSLPEIPILPQESRNATPVAFERSHKRTKLFLKRQDSKILSSVSKFERKKVEFKKSLIVINIETGNQDKQEISETKKPLRRIAHQKTKSFQIRNE</sequence>
<dbReference type="AlphaFoldDB" id="A0A8S1WAP0"/>
<keyword evidence="3" id="KW-1185">Reference proteome</keyword>
<feature type="region of interest" description="Disordered" evidence="1">
    <location>
        <begin position="161"/>
        <end position="186"/>
    </location>
</feature>
<name>A0A8S1WAP0_9CILI</name>
<reference evidence="2" key="1">
    <citation type="submission" date="2021-01" db="EMBL/GenBank/DDBJ databases">
        <authorList>
            <consortium name="Genoscope - CEA"/>
            <person name="William W."/>
        </authorList>
    </citation>
    <scope>NUCLEOTIDE SEQUENCE</scope>
</reference>
<accession>A0A8S1WAP0</accession>
<comment type="caution">
    <text evidence="2">The sequence shown here is derived from an EMBL/GenBank/DDBJ whole genome shotgun (WGS) entry which is preliminary data.</text>
</comment>
<evidence type="ECO:0000256" key="1">
    <source>
        <dbReference type="SAM" id="MobiDB-lite"/>
    </source>
</evidence>
<proteinExistence type="predicted"/>
<feature type="compositionally biased region" description="Basic residues" evidence="1">
    <location>
        <begin position="169"/>
        <end position="178"/>
    </location>
</feature>
<dbReference type="EMBL" id="CAJJDO010000086">
    <property type="protein sequence ID" value="CAD8185923.1"/>
    <property type="molecule type" value="Genomic_DNA"/>
</dbReference>
<dbReference type="Proteomes" id="UP000689195">
    <property type="component" value="Unassembled WGS sequence"/>
</dbReference>
<dbReference type="OrthoDB" id="293044at2759"/>
<organism evidence="2 3">
    <name type="scientific">Paramecium pentaurelia</name>
    <dbReference type="NCBI Taxonomy" id="43138"/>
    <lineage>
        <taxon>Eukaryota</taxon>
        <taxon>Sar</taxon>
        <taxon>Alveolata</taxon>
        <taxon>Ciliophora</taxon>
        <taxon>Intramacronucleata</taxon>
        <taxon>Oligohymenophorea</taxon>
        <taxon>Peniculida</taxon>
        <taxon>Parameciidae</taxon>
        <taxon>Paramecium</taxon>
    </lineage>
</organism>
<evidence type="ECO:0000313" key="2">
    <source>
        <dbReference type="EMBL" id="CAD8185923.1"/>
    </source>
</evidence>